<protein>
    <submittedName>
        <fullName evidence="4">Lipase</fullName>
    </submittedName>
</protein>
<feature type="domain" description="SGNH hydrolase-type esterase" evidence="3">
    <location>
        <begin position="89"/>
        <end position="251"/>
    </location>
</feature>
<name>A0A6L5YQ57_9FIRM</name>
<dbReference type="Proteomes" id="UP000474024">
    <property type="component" value="Unassembled WGS sequence"/>
</dbReference>
<proteinExistence type="predicted"/>
<evidence type="ECO:0000256" key="2">
    <source>
        <dbReference type="SAM" id="Phobius"/>
    </source>
</evidence>
<accession>A0A6L5YQ57</accession>
<dbReference type="Pfam" id="PF13472">
    <property type="entry name" value="Lipase_GDSL_2"/>
    <property type="match status" value="1"/>
</dbReference>
<keyword evidence="2" id="KW-0472">Membrane</keyword>
<dbReference type="Gene3D" id="3.40.50.1110">
    <property type="entry name" value="SGNH hydrolase"/>
    <property type="match status" value="1"/>
</dbReference>
<keyword evidence="2" id="KW-0812">Transmembrane</keyword>
<feature type="transmembrane region" description="Helical" evidence="2">
    <location>
        <begin position="7"/>
        <end position="30"/>
    </location>
</feature>
<dbReference type="SUPFAM" id="SSF52266">
    <property type="entry name" value="SGNH hydrolase"/>
    <property type="match status" value="1"/>
</dbReference>
<gene>
    <name evidence="4" type="ORF">FYJ75_04560</name>
</gene>
<reference evidence="4 5" key="1">
    <citation type="submission" date="2019-08" db="EMBL/GenBank/DDBJ databases">
        <title>In-depth cultivation of the pig gut microbiome towards novel bacterial diversity and tailored functional studies.</title>
        <authorList>
            <person name="Wylensek D."/>
            <person name="Hitch T.C.A."/>
            <person name="Clavel T."/>
        </authorList>
    </citation>
    <scope>NUCLEOTIDE SEQUENCE [LARGE SCALE GENOMIC DNA]</scope>
    <source>
        <strain evidence="4 5">MUC/MUC-530-WT-4D</strain>
    </source>
</reference>
<dbReference type="InterPro" id="IPR036514">
    <property type="entry name" value="SGNH_hydro_sf"/>
</dbReference>
<organism evidence="4 5">
    <name type="scientific">Roseburia porci</name>
    <dbReference type="NCBI Taxonomy" id="2605790"/>
    <lineage>
        <taxon>Bacteria</taxon>
        <taxon>Bacillati</taxon>
        <taxon>Bacillota</taxon>
        <taxon>Clostridia</taxon>
        <taxon>Lachnospirales</taxon>
        <taxon>Lachnospiraceae</taxon>
        <taxon>Roseburia</taxon>
    </lineage>
</organism>
<evidence type="ECO:0000313" key="4">
    <source>
        <dbReference type="EMBL" id="MST74307.1"/>
    </source>
</evidence>
<feature type="region of interest" description="Disordered" evidence="1">
    <location>
        <begin position="49"/>
        <end position="71"/>
    </location>
</feature>
<dbReference type="EMBL" id="VUNI01000005">
    <property type="protein sequence ID" value="MST74307.1"/>
    <property type="molecule type" value="Genomic_DNA"/>
</dbReference>
<dbReference type="PROSITE" id="PS51257">
    <property type="entry name" value="PROKAR_LIPOPROTEIN"/>
    <property type="match status" value="1"/>
</dbReference>
<evidence type="ECO:0000259" key="3">
    <source>
        <dbReference type="Pfam" id="PF13472"/>
    </source>
</evidence>
<keyword evidence="2" id="KW-1133">Transmembrane helix</keyword>
<comment type="caution">
    <text evidence="4">The sequence shown here is derived from an EMBL/GenBank/DDBJ whole genome shotgun (WGS) entry which is preliminary data.</text>
</comment>
<evidence type="ECO:0000256" key="1">
    <source>
        <dbReference type="SAM" id="MobiDB-lite"/>
    </source>
</evidence>
<sequence length="269" mass="29594">MKKKSHAALFIGCLMASCIIIPIVFLLVSWQTNKMKNTPPQKADLVATEVPASGSPEKNPEDVTENTEAAVSSESMTTVDASYFDDALFIGDSRTVGLKEYGTLNNATFFANTGLSIYDATSDPLEVDGLGTLSLHDLLSSQHYGKIYLMLGINELGFNLDQTVNKYSELVGQLKALQPDAIIYLEANLHVTADRSASDSTFNNANIDQFNAQIASLVDHETVFYLDANELFDDETGNLNPDYTNDDTHPLGKYYATWCDWLCQHAVVR</sequence>
<keyword evidence="5" id="KW-1185">Reference proteome</keyword>
<dbReference type="AlphaFoldDB" id="A0A6L5YQ57"/>
<evidence type="ECO:0000313" key="5">
    <source>
        <dbReference type="Proteomes" id="UP000474024"/>
    </source>
</evidence>
<dbReference type="RefSeq" id="WP_154429276.1">
    <property type="nucleotide sequence ID" value="NZ_VUNI01000005.1"/>
</dbReference>
<dbReference type="InterPro" id="IPR013830">
    <property type="entry name" value="SGNH_hydro"/>
</dbReference>